<reference evidence="2 3" key="1">
    <citation type="submission" date="2017-09" db="EMBL/GenBank/DDBJ databases">
        <title>Bloom of a denitrifying methanotroph, Candidatus Methylomirabilis limnetica, in a deep stratified lake.</title>
        <authorList>
            <person name="Graf J.S."/>
            <person name="Marchant H.K."/>
            <person name="Tienken D."/>
            <person name="Hach P.F."/>
            <person name="Brand A."/>
            <person name="Schubert C.J."/>
            <person name="Kuypers M.M."/>
            <person name="Milucka J."/>
        </authorList>
    </citation>
    <scope>NUCLEOTIDE SEQUENCE [LARGE SCALE GENOMIC DNA]</scope>
    <source>
        <strain evidence="2 3">Zug</strain>
    </source>
</reference>
<feature type="transmembrane region" description="Helical" evidence="1">
    <location>
        <begin position="54"/>
        <end position="75"/>
    </location>
</feature>
<feature type="transmembrane region" description="Helical" evidence="1">
    <location>
        <begin position="183"/>
        <end position="206"/>
    </location>
</feature>
<evidence type="ECO:0000256" key="1">
    <source>
        <dbReference type="SAM" id="Phobius"/>
    </source>
</evidence>
<keyword evidence="3" id="KW-1185">Reference proteome</keyword>
<protein>
    <recommendedName>
        <fullName evidence="4">DUF4013 domain-containing protein</fullName>
    </recommendedName>
</protein>
<feature type="transmembrane region" description="Helical" evidence="1">
    <location>
        <begin position="212"/>
        <end position="230"/>
    </location>
</feature>
<reference evidence="3" key="2">
    <citation type="journal article" date="2018" name="Environ. Microbiol.">
        <title>Bloom of a denitrifying methanotroph, 'Candidatus Methylomirabilis limnetica', in a deep stratified lake.</title>
        <authorList>
            <person name="Graf J.S."/>
            <person name="Mayr M.J."/>
            <person name="Marchant H.K."/>
            <person name="Tienken D."/>
            <person name="Hach P.F."/>
            <person name="Brand A."/>
            <person name="Schubert C.J."/>
            <person name="Kuypers M.M."/>
            <person name="Milucka J."/>
        </authorList>
    </citation>
    <scope>NUCLEOTIDE SEQUENCE [LARGE SCALE GENOMIC DNA]</scope>
    <source>
        <strain evidence="3">Zug</strain>
    </source>
</reference>
<feature type="transmembrane region" description="Helical" evidence="1">
    <location>
        <begin position="27"/>
        <end position="48"/>
    </location>
</feature>
<dbReference type="Proteomes" id="UP000241436">
    <property type="component" value="Unassembled WGS sequence"/>
</dbReference>
<comment type="caution">
    <text evidence="2">The sequence shown here is derived from an EMBL/GenBank/DDBJ whole genome shotgun (WGS) entry which is preliminary data.</text>
</comment>
<proteinExistence type="predicted"/>
<keyword evidence="1" id="KW-0812">Transmembrane</keyword>
<keyword evidence="1" id="KW-0472">Membrane</keyword>
<name>A0A2T4U0P4_9BACT</name>
<evidence type="ECO:0008006" key="4">
    <source>
        <dbReference type="Google" id="ProtNLM"/>
    </source>
</evidence>
<keyword evidence="1" id="KW-1133">Transmembrane helix</keyword>
<feature type="transmembrane region" description="Helical" evidence="1">
    <location>
        <begin position="131"/>
        <end position="162"/>
    </location>
</feature>
<dbReference type="InterPro" id="IPR025098">
    <property type="entry name" value="DUF4013"/>
</dbReference>
<evidence type="ECO:0000313" key="3">
    <source>
        <dbReference type="Proteomes" id="UP000241436"/>
    </source>
</evidence>
<dbReference type="Pfam" id="PF13197">
    <property type="entry name" value="DUF4013"/>
    <property type="match status" value="1"/>
</dbReference>
<feature type="transmembrane region" description="Helical" evidence="1">
    <location>
        <begin position="96"/>
        <end position="119"/>
    </location>
</feature>
<organism evidence="2 3">
    <name type="scientific">Candidatus Methylomirabilis limnetica</name>
    <dbReference type="NCBI Taxonomy" id="2033718"/>
    <lineage>
        <taxon>Bacteria</taxon>
        <taxon>Candidatus Methylomirabilota</taxon>
        <taxon>Candidatus Methylomirabilia</taxon>
        <taxon>Candidatus Methylomirabilales</taxon>
        <taxon>Candidatus Methylomirabilaceae</taxon>
        <taxon>Candidatus Methylomirabilis</taxon>
    </lineage>
</organism>
<dbReference type="EMBL" id="NVQC01000009">
    <property type="protein sequence ID" value="PTL36921.1"/>
    <property type="molecule type" value="Genomic_DNA"/>
</dbReference>
<sequence>MAGVGLLNRVARALVFPLEDRKWLSKIVVGGSVGLLLEVLFVSVGFLLTREFAIAGSLLAQATNFPALGFVLLVFQGTLTVPQADSMPPWRQWSALCLKGLLIFMLGMAYEIIPLLFIVSGFGLLARGGVALGLGLVLMLLGMLAGITAGFFLPMGIACYLAERRLEAALHPAAIWSRIRKVLAEYVEAYLLSIGSFIAVGFIGTVPALGALLWPFLTFYLLVVGARLFGGICSEAG</sequence>
<accession>A0A2T4U0P4</accession>
<dbReference type="AlphaFoldDB" id="A0A2T4U0P4"/>
<gene>
    <name evidence="2" type="ORF">CLG94_01220</name>
</gene>
<evidence type="ECO:0000313" key="2">
    <source>
        <dbReference type="EMBL" id="PTL36921.1"/>
    </source>
</evidence>